<dbReference type="EMBL" id="CM023470">
    <property type="protein sequence ID" value="KAH7980308.1"/>
    <property type="molecule type" value="Genomic_DNA"/>
</dbReference>
<comment type="caution">
    <text evidence="1">The sequence shown here is derived from an EMBL/GenBank/DDBJ whole genome shotgun (WGS) entry which is preliminary data.</text>
</comment>
<reference evidence="1" key="1">
    <citation type="submission" date="2020-05" db="EMBL/GenBank/DDBJ databases">
        <title>Large-scale comparative analyses of tick genomes elucidate their genetic diversity and vector capacities.</title>
        <authorList>
            <person name="Jia N."/>
            <person name="Wang J."/>
            <person name="Shi W."/>
            <person name="Du L."/>
            <person name="Sun Y."/>
            <person name="Zhan W."/>
            <person name="Jiang J."/>
            <person name="Wang Q."/>
            <person name="Zhang B."/>
            <person name="Ji P."/>
            <person name="Sakyi L.B."/>
            <person name="Cui X."/>
            <person name="Yuan T."/>
            <person name="Jiang B."/>
            <person name="Yang W."/>
            <person name="Lam T.T.-Y."/>
            <person name="Chang Q."/>
            <person name="Ding S."/>
            <person name="Wang X."/>
            <person name="Zhu J."/>
            <person name="Ruan X."/>
            <person name="Zhao L."/>
            <person name="Wei J."/>
            <person name="Que T."/>
            <person name="Du C."/>
            <person name="Cheng J."/>
            <person name="Dai P."/>
            <person name="Han X."/>
            <person name="Huang E."/>
            <person name="Gao Y."/>
            <person name="Liu J."/>
            <person name="Shao H."/>
            <person name="Ye R."/>
            <person name="Li L."/>
            <person name="Wei W."/>
            <person name="Wang X."/>
            <person name="Wang C."/>
            <person name="Yang T."/>
            <person name="Huo Q."/>
            <person name="Li W."/>
            <person name="Guo W."/>
            <person name="Chen H."/>
            <person name="Zhou L."/>
            <person name="Ni X."/>
            <person name="Tian J."/>
            <person name="Zhou Y."/>
            <person name="Sheng Y."/>
            <person name="Liu T."/>
            <person name="Pan Y."/>
            <person name="Xia L."/>
            <person name="Li J."/>
            <person name="Zhao F."/>
            <person name="Cao W."/>
        </authorList>
    </citation>
    <scope>NUCLEOTIDE SEQUENCE</scope>
    <source>
        <strain evidence="1">Dsil-2018</strain>
    </source>
</reference>
<protein>
    <submittedName>
        <fullName evidence="1">Uncharacterized protein</fullName>
    </submittedName>
</protein>
<accession>A0ACB8E1A3</accession>
<evidence type="ECO:0000313" key="1">
    <source>
        <dbReference type="EMBL" id="KAH7980308.1"/>
    </source>
</evidence>
<dbReference type="Proteomes" id="UP000821865">
    <property type="component" value="Chromosome 1"/>
</dbReference>
<name>A0ACB8E1A3_DERSI</name>
<proteinExistence type="predicted"/>
<evidence type="ECO:0000313" key="2">
    <source>
        <dbReference type="Proteomes" id="UP000821865"/>
    </source>
</evidence>
<sequence>MVSSAHGRLLSLRGWAPDGEDDVPPCTVVAVEHRPPPPAGEKSALAALFGCDRNWLLKALTTIAVLGGLVLTLLWGKMYVRECLVWLDNQDSETVCLVFVLMYTLVAFPLTWGYILLNFACGYHFGLVLGVAVTAAAASVGISVAHTVMKRFFLGFIMARLLSSEVVRSTLALLDTGHAFKVVIISRLTPIPFGLQNAMFAVSQMSLGRYVTASALGLVPTQVINVYLGTTVRSMEEVLDDDATAATGYAVLLAQVRSPLPAKSRSHAQRRLPSSAQVVLSVVLMSLIVRKARQELRETVLSSGCSSRASLDTAFCPHFPWVPVAPMQTAWARPAV</sequence>
<gene>
    <name evidence="1" type="ORF">HPB49_014632</name>
</gene>
<organism evidence="1 2">
    <name type="scientific">Dermacentor silvarum</name>
    <name type="common">Tick</name>
    <dbReference type="NCBI Taxonomy" id="543639"/>
    <lineage>
        <taxon>Eukaryota</taxon>
        <taxon>Metazoa</taxon>
        <taxon>Ecdysozoa</taxon>
        <taxon>Arthropoda</taxon>
        <taxon>Chelicerata</taxon>
        <taxon>Arachnida</taxon>
        <taxon>Acari</taxon>
        <taxon>Parasitiformes</taxon>
        <taxon>Ixodida</taxon>
        <taxon>Ixodoidea</taxon>
        <taxon>Ixodidae</taxon>
        <taxon>Rhipicephalinae</taxon>
        <taxon>Dermacentor</taxon>
    </lineage>
</organism>
<keyword evidence="2" id="KW-1185">Reference proteome</keyword>